<name>A0A2P2CHM2_9ZZZZ</name>
<organism evidence="1">
    <name type="scientific">metagenome</name>
    <dbReference type="NCBI Taxonomy" id="256318"/>
    <lineage>
        <taxon>unclassified sequences</taxon>
        <taxon>metagenomes</taxon>
    </lineage>
</organism>
<accession>A0A2P2CHM2</accession>
<protein>
    <submittedName>
        <fullName evidence="1">Uncharacterized protein</fullName>
    </submittedName>
</protein>
<proteinExistence type="predicted"/>
<dbReference type="EMBL" id="CZKA01000077">
    <property type="protein sequence ID" value="CUR60502.1"/>
    <property type="molecule type" value="Genomic_DNA"/>
</dbReference>
<dbReference type="AlphaFoldDB" id="A0A2P2CHM2"/>
<reference evidence="1" key="1">
    <citation type="submission" date="2015-08" db="EMBL/GenBank/DDBJ databases">
        <authorList>
            <person name="Babu N.S."/>
            <person name="Beckwith C.J."/>
            <person name="Beseler K.G."/>
            <person name="Brison A."/>
            <person name="Carone J.V."/>
            <person name="Caskin T.P."/>
            <person name="Diamond M."/>
            <person name="Durham M.E."/>
            <person name="Foxe J.M."/>
            <person name="Go M."/>
            <person name="Henderson B.A."/>
            <person name="Jones I.B."/>
            <person name="McGettigan J.A."/>
            <person name="Micheletti S.J."/>
            <person name="Nasrallah M.E."/>
            <person name="Ortiz D."/>
            <person name="Piller C.R."/>
            <person name="Privatt S.R."/>
            <person name="Schneider S.L."/>
            <person name="Sharp S."/>
            <person name="Smith T.C."/>
            <person name="Stanton J.D."/>
            <person name="Ullery H.E."/>
            <person name="Wilson R.J."/>
            <person name="Serrano M.G."/>
            <person name="Buck G."/>
            <person name="Lee V."/>
            <person name="Wang Y."/>
            <person name="Carvalho R."/>
            <person name="Voegtly L."/>
            <person name="Shi R."/>
            <person name="Duckworth R."/>
            <person name="Johnson A."/>
            <person name="Loviza R."/>
            <person name="Walstead R."/>
            <person name="Shah Z."/>
            <person name="Kiflezghi M."/>
            <person name="Wade K."/>
            <person name="Ball S.L."/>
            <person name="Bradley K.W."/>
            <person name="Asai D.J."/>
            <person name="Bowman C.A."/>
            <person name="Russell D.A."/>
            <person name="Pope W.H."/>
            <person name="Jacobs-Sera D."/>
            <person name="Hendrix R.W."/>
            <person name="Hatfull G.F."/>
        </authorList>
    </citation>
    <scope>NUCLEOTIDE SEQUENCE</scope>
</reference>
<sequence>MTRAAVVYLRHWKATGTRASRHSAYEMLRGVTYLQTATGPDAGNVVLWMQPDGTLNPSADPVELPDPSDSDASYWLARTIWALGEGYAAFRTSDPSFAAFLEERLDLSIAALDRQVLDAYGEHLDIDGQPAPAWLIADGGDASAEAVLGLSAYVDAGGPDSARRALTRLTRGIAELGGGNARHWPFGAVRPWALSRSLWHAWGSQMPAALARASVVLGKPRLAEGATRDSFTFDPWLLTSGGPDNGRMPTRGDASQIAYGADARLQSLLATADASGRGARGGARGLAGIVAAWYFGANPAGVAMYDPTTGRTFDGISATGEVNPNSGAESTIHGLLSMIALDAHPAVARQAQTATVRSRRGTVTVQAEEGALSGAASSVVPESLWTGESLFGGTGYAALDDGGSVTLTLPSQGRALVMPVLDLTPASVAETTFRSGGRTLGTVRSGAVGDQGDSPAPGALLPVSLGRNLPSGTTSLTATTTSTAGDPAVLDAVMIEPLVSRLVLAGNGGGTALLRSAATRATWVRVSVPGGGAARVTTYDGKGDRKVRRSTSSRVVSVRVPAGGFALVTR</sequence>
<evidence type="ECO:0000313" key="1">
    <source>
        <dbReference type="EMBL" id="CUR60502.1"/>
    </source>
</evidence>
<gene>
    <name evidence="1" type="ORF">NOCA2790037</name>
</gene>